<reference evidence="1" key="1">
    <citation type="submission" date="2022-12" db="EMBL/GenBank/DDBJ databases">
        <authorList>
            <person name="Webb A."/>
        </authorList>
    </citation>
    <scope>NUCLEOTIDE SEQUENCE</scope>
    <source>
        <strain evidence="1">Hp1</strain>
    </source>
</reference>
<dbReference type="Proteomes" id="UP001162031">
    <property type="component" value="Unassembled WGS sequence"/>
</dbReference>
<comment type="caution">
    <text evidence="1">The sequence shown here is derived from an EMBL/GenBank/DDBJ whole genome shotgun (WGS) entry which is preliminary data.</text>
</comment>
<proteinExistence type="predicted"/>
<protein>
    <submittedName>
        <fullName evidence="1">Uncharacterized protein</fullName>
    </submittedName>
</protein>
<evidence type="ECO:0000313" key="1">
    <source>
        <dbReference type="EMBL" id="CAI5740128.1"/>
    </source>
</evidence>
<accession>A0AAV0UV06</accession>
<dbReference type="AlphaFoldDB" id="A0AAV0UV06"/>
<gene>
    <name evidence="1" type="ORF">HBR001_LOCUS8056</name>
</gene>
<keyword evidence="2" id="KW-1185">Reference proteome</keyword>
<name>A0AAV0UV06_HYABA</name>
<sequence>MKAAVAEIIVIRDTESDDEPSDGQTTDAGFSLIAWNEVQRQLLRLANNPSLRKDNEAVATLLRDLGIISLLTNDVRCALQVACEKLGELLMLLRGYDRRYRLCEKLVILMCEVLSLAQTVPYQVREKKERLMKEEVVDVREVGPMDVAYRLMDKLGALLMQRARSRDGRSLAISSTMTRLETMGARCSREIERYQTSVVKHKREIESAVEEWAETMRQCRCDLESEWDEANEREWKVFDDTFRRTTTVQLKFEENNKGCKSLMHRLREKELCREFYRALTALVYAIALPPDMQGQEKQHREETSEEVTSLLGNDMLNYMETFCGALRDVMTLSSRQYRHACKQANDTATRNTGQARRAELVEFSKQFEAFWFINRSWLPPGMLDVVTRSFGALGGVGAHGKSATLNLTSECPLRNAICHVCFCLQADR</sequence>
<dbReference type="EMBL" id="CANTFL010001444">
    <property type="protein sequence ID" value="CAI5740128.1"/>
    <property type="molecule type" value="Genomic_DNA"/>
</dbReference>
<organism evidence="1 2">
    <name type="scientific">Hyaloperonospora brassicae</name>
    <name type="common">Brassica downy mildew</name>
    <name type="synonym">Peronospora brassicae</name>
    <dbReference type="NCBI Taxonomy" id="162125"/>
    <lineage>
        <taxon>Eukaryota</taxon>
        <taxon>Sar</taxon>
        <taxon>Stramenopiles</taxon>
        <taxon>Oomycota</taxon>
        <taxon>Peronosporomycetes</taxon>
        <taxon>Peronosporales</taxon>
        <taxon>Peronosporaceae</taxon>
        <taxon>Hyaloperonospora</taxon>
    </lineage>
</organism>
<evidence type="ECO:0000313" key="2">
    <source>
        <dbReference type="Proteomes" id="UP001162031"/>
    </source>
</evidence>